<dbReference type="Proteomes" id="UP000007089">
    <property type="component" value="Chromosome"/>
</dbReference>
<dbReference type="AlphaFoldDB" id="B8JB14"/>
<evidence type="ECO:0000256" key="1">
    <source>
        <dbReference type="SAM" id="SignalP"/>
    </source>
</evidence>
<evidence type="ECO:0000313" key="2">
    <source>
        <dbReference type="EMBL" id="ACL63825.1"/>
    </source>
</evidence>
<keyword evidence="1" id="KW-0732">Signal</keyword>
<name>B8JB14_ANAD2</name>
<dbReference type="KEGG" id="acp:A2cp1_0468"/>
<gene>
    <name evidence="2" type="ordered locus">A2cp1_0468</name>
</gene>
<accession>B8JB14</accession>
<organism evidence="2 3">
    <name type="scientific">Anaeromyxobacter dehalogenans (strain ATCC BAA-258 / DSM 21875 / 2CP-1)</name>
    <dbReference type="NCBI Taxonomy" id="455488"/>
    <lineage>
        <taxon>Bacteria</taxon>
        <taxon>Pseudomonadati</taxon>
        <taxon>Myxococcota</taxon>
        <taxon>Myxococcia</taxon>
        <taxon>Myxococcales</taxon>
        <taxon>Cystobacterineae</taxon>
        <taxon>Anaeromyxobacteraceae</taxon>
        <taxon>Anaeromyxobacter</taxon>
    </lineage>
</organism>
<dbReference type="RefSeq" id="WP_012631876.1">
    <property type="nucleotide sequence ID" value="NC_011891.1"/>
</dbReference>
<feature type="chain" id="PRO_5002875285" evidence="1">
    <location>
        <begin position="28"/>
        <end position="94"/>
    </location>
</feature>
<dbReference type="EMBL" id="CP001359">
    <property type="protein sequence ID" value="ACL63825.1"/>
    <property type="molecule type" value="Genomic_DNA"/>
</dbReference>
<feature type="signal peptide" evidence="1">
    <location>
        <begin position="1"/>
        <end position="27"/>
    </location>
</feature>
<protein>
    <submittedName>
        <fullName evidence="2">Uncharacterized protein</fullName>
    </submittedName>
</protein>
<evidence type="ECO:0000313" key="3">
    <source>
        <dbReference type="Proteomes" id="UP000007089"/>
    </source>
</evidence>
<keyword evidence="3" id="KW-1185">Reference proteome</keyword>
<dbReference type="HOGENOM" id="CLU_172324_0_0_7"/>
<proteinExistence type="predicted"/>
<sequence>MSLRRSDRFLAALAVAAVLGAAALADARARRAVARPAAEERARLVARLGLTDPCLFNDARYTRHLSQADRFAPFQDHPRALEHFPSGSLTAGAR</sequence>
<reference evidence="2" key="1">
    <citation type="submission" date="2009-01" db="EMBL/GenBank/DDBJ databases">
        <title>Complete sequence of Anaeromyxobacter dehalogenans 2CP-1.</title>
        <authorList>
            <consortium name="US DOE Joint Genome Institute"/>
            <person name="Lucas S."/>
            <person name="Copeland A."/>
            <person name="Lapidus A."/>
            <person name="Glavina del Rio T."/>
            <person name="Dalin E."/>
            <person name="Tice H."/>
            <person name="Bruce D."/>
            <person name="Goodwin L."/>
            <person name="Pitluck S."/>
            <person name="Saunders E."/>
            <person name="Brettin T."/>
            <person name="Detter J.C."/>
            <person name="Han C."/>
            <person name="Larimer F."/>
            <person name="Land M."/>
            <person name="Hauser L."/>
            <person name="Kyrpides N."/>
            <person name="Ovchinnikova G."/>
            <person name="Beliaev A.S."/>
            <person name="Richardson P."/>
        </authorList>
    </citation>
    <scope>NUCLEOTIDE SEQUENCE</scope>
    <source>
        <strain evidence="2">2CP-1</strain>
    </source>
</reference>